<sequence>MLKSILNKYTSGQDMVREGLPENECETRSLSCCESSEQQTAIEELPCAMTTRSSKRQGQIARETDNSQAGPSRSNDNRINEDEEIADDSESEEKKRLEVKRLRRNEYRRARYAKRKENVSATNIAATGETRTADDRGIEGAAVAPPNAMLAACARESGIALENILAANTGQSNHLGEDHHIHSQSETHNGIDVRKMYRELSGILHHKEQQLKKELEEVQRGIRQLQNSWMTINGSASVPVPNQWQTCQSTAIPALGQLQNFSQLTPGQVSASVPQTIGAPTLAQLSVAIQNFCQALSQQQPQPAQPVAQPMQMRVPTSAPIAEPWQYLQGQLQALVAAPNWQSAAAVLAPVNSQQSAQMFASAQTSSSAQPQANLFLMDRNPLLSNFHLK</sequence>
<organism evidence="2 3">
    <name type="scientific">Trichomalopsis sarcophagae</name>
    <dbReference type="NCBI Taxonomy" id="543379"/>
    <lineage>
        <taxon>Eukaryota</taxon>
        <taxon>Metazoa</taxon>
        <taxon>Ecdysozoa</taxon>
        <taxon>Arthropoda</taxon>
        <taxon>Hexapoda</taxon>
        <taxon>Insecta</taxon>
        <taxon>Pterygota</taxon>
        <taxon>Neoptera</taxon>
        <taxon>Endopterygota</taxon>
        <taxon>Hymenoptera</taxon>
        <taxon>Apocrita</taxon>
        <taxon>Proctotrupomorpha</taxon>
        <taxon>Chalcidoidea</taxon>
        <taxon>Pteromalidae</taxon>
        <taxon>Pteromalinae</taxon>
        <taxon>Trichomalopsis</taxon>
    </lineage>
</organism>
<gene>
    <name evidence="2" type="ORF">TSAR_002735</name>
</gene>
<feature type="region of interest" description="Disordered" evidence="1">
    <location>
        <begin position="1"/>
        <end position="23"/>
    </location>
</feature>
<feature type="region of interest" description="Disordered" evidence="1">
    <location>
        <begin position="44"/>
        <end position="95"/>
    </location>
</feature>
<name>A0A232FJ90_9HYME</name>
<reference evidence="2 3" key="1">
    <citation type="journal article" date="2017" name="Curr. Biol.">
        <title>The Evolution of Venom by Co-option of Single-Copy Genes.</title>
        <authorList>
            <person name="Martinson E.O."/>
            <person name="Mrinalini"/>
            <person name="Kelkar Y.D."/>
            <person name="Chang C.H."/>
            <person name="Werren J.H."/>
        </authorList>
    </citation>
    <scope>NUCLEOTIDE SEQUENCE [LARGE SCALE GENOMIC DNA]</scope>
    <source>
        <strain evidence="2 3">Alberta</strain>
        <tissue evidence="2">Whole body</tissue>
    </source>
</reference>
<proteinExistence type="predicted"/>
<keyword evidence="3" id="KW-1185">Reference proteome</keyword>
<dbReference type="AlphaFoldDB" id="A0A232FJ90"/>
<protein>
    <submittedName>
        <fullName evidence="2">Uncharacterized protein</fullName>
    </submittedName>
</protein>
<accession>A0A232FJ90</accession>
<evidence type="ECO:0000313" key="2">
    <source>
        <dbReference type="EMBL" id="OXU30549.1"/>
    </source>
</evidence>
<feature type="compositionally biased region" description="Acidic residues" evidence="1">
    <location>
        <begin position="81"/>
        <end position="91"/>
    </location>
</feature>
<evidence type="ECO:0000256" key="1">
    <source>
        <dbReference type="SAM" id="MobiDB-lite"/>
    </source>
</evidence>
<dbReference type="Proteomes" id="UP000215335">
    <property type="component" value="Unassembled WGS sequence"/>
</dbReference>
<dbReference type="EMBL" id="NNAY01000149">
    <property type="protein sequence ID" value="OXU30549.1"/>
    <property type="molecule type" value="Genomic_DNA"/>
</dbReference>
<evidence type="ECO:0000313" key="3">
    <source>
        <dbReference type="Proteomes" id="UP000215335"/>
    </source>
</evidence>
<comment type="caution">
    <text evidence="2">The sequence shown here is derived from an EMBL/GenBank/DDBJ whole genome shotgun (WGS) entry which is preliminary data.</text>
</comment>